<dbReference type="EMBL" id="JAAKFY010000022">
    <property type="protein sequence ID" value="KAF3837895.1"/>
    <property type="molecule type" value="Genomic_DNA"/>
</dbReference>
<name>A0A7J5XLC5_DISMA</name>
<accession>A0A7J5XLC5</accession>
<evidence type="ECO:0000313" key="1">
    <source>
        <dbReference type="EMBL" id="KAF3837895.1"/>
    </source>
</evidence>
<proteinExistence type="predicted"/>
<dbReference type="OrthoDB" id="7687839at2759"/>
<gene>
    <name evidence="1" type="ORF">F7725_009663</name>
</gene>
<feature type="non-terminal residue" evidence="1">
    <location>
        <position position="169"/>
    </location>
</feature>
<reference evidence="1 2" key="1">
    <citation type="submission" date="2020-03" db="EMBL/GenBank/DDBJ databases">
        <title>Dissostichus mawsoni Genome sequencing and assembly.</title>
        <authorList>
            <person name="Park H."/>
        </authorList>
    </citation>
    <scope>NUCLEOTIDE SEQUENCE [LARGE SCALE GENOMIC DNA]</scope>
    <source>
        <strain evidence="1">DM0001</strain>
        <tissue evidence="1">Muscle</tissue>
    </source>
</reference>
<dbReference type="Proteomes" id="UP000518266">
    <property type="component" value="Unassembled WGS sequence"/>
</dbReference>
<evidence type="ECO:0000313" key="2">
    <source>
        <dbReference type="Proteomes" id="UP000518266"/>
    </source>
</evidence>
<dbReference type="PANTHER" id="PTHR31025:SF29">
    <property type="entry name" value="SI:CH211-196P9.1"/>
    <property type="match status" value="1"/>
</dbReference>
<dbReference type="AlphaFoldDB" id="A0A7J5XLC5"/>
<organism evidence="1 2">
    <name type="scientific">Dissostichus mawsoni</name>
    <name type="common">Antarctic cod</name>
    <dbReference type="NCBI Taxonomy" id="36200"/>
    <lineage>
        <taxon>Eukaryota</taxon>
        <taxon>Metazoa</taxon>
        <taxon>Chordata</taxon>
        <taxon>Craniata</taxon>
        <taxon>Vertebrata</taxon>
        <taxon>Euteleostomi</taxon>
        <taxon>Actinopterygii</taxon>
        <taxon>Neopterygii</taxon>
        <taxon>Teleostei</taxon>
        <taxon>Neoteleostei</taxon>
        <taxon>Acanthomorphata</taxon>
        <taxon>Eupercaria</taxon>
        <taxon>Perciformes</taxon>
        <taxon>Notothenioidei</taxon>
        <taxon>Nototheniidae</taxon>
        <taxon>Dissostichus</taxon>
    </lineage>
</organism>
<protein>
    <submittedName>
        <fullName evidence="1">Uncharacterized protein</fullName>
    </submittedName>
</protein>
<dbReference type="PANTHER" id="PTHR31025">
    <property type="entry name" value="SI:CH211-196P9.1-RELATED"/>
    <property type="match status" value="1"/>
</dbReference>
<sequence>MVEQVLTSKPAGLTVIKEYDDTGSLKDSTRRLMVNIIVAHMCEKEGRGVSKATKEFHALGIVSLFPSLKDPYSTKGYEHFYDIQSNKGFLEWRLKTVQRQSKPTSTFHDRILQDFSLMFGAETASRFLERWNSGFKDKVLREARDLRETPLLKNQLKSALNEASDTDEP</sequence>
<keyword evidence="2" id="KW-1185">Reference proteome</keyword>
<comment type="caution">
    <text evidence="1">The sequence shown here is derived from an EMBL/GenBank/DDBJ whole genome shotgun (WGS) entry which is preliminary data.</text>
</comment>